<protein>
    <submittedName>
        <fullName evidence="1">Uncharacterized protein</fullName>
    </submittedName>
</protein>
<reference evidence="1 2" key="1">
    <citation type="journal article" date="2005" name="Appl. Environ. Microbiol.">
        <title>Molecular characterization of plasmid pBM300 from Bacillus megaterium QM B1551.</title>
        <authorList>
            <person name="Kunnimalaiyaan M."/>
            <person name="Vary P.S."/>
        </authorList>
    </citation>
    <scope>NUCLEOTIDE SEQUENCE [LARGE SCALE GENOMIC DNA]</scope>
    <source>
        <strain evidence="2">ATCC 12872 / QMB1551</strain>
        <plasmid evidence="1">pBM300</plasmid>
    </source>
</reference>
<keyword evidence="1" id="KW-0614">Plasmid</keyword>
<dbReference type="AlphaFoldDB" id="D5E3C1"/>
<reference key="2">
    <citation type="submission" date="2010-04" db="EMBL/GenBank/DDBJ databases">
        <title>Genome sequences of the industrial vitamin B12-producers B. megaterium QM B1551 and DSM319 reveal new insights into the Bacillus genome evolution and pan-genome structure.</title>
        <authorList>
            <person name="Eppinger M."/>
            <person name="Bunk B."/>
            <person name="Johns M.A."/>
            <person name="Edirisinghe J.N."/>
            <person name="Kutumbaka K.K."/>
            <person name="Riley D.R."/>
            <person name="Creasy H.H."/>
            <person name="Koenig S.S.K."/>
            <person name="Galens K."/>
            <person name="Orvis J."/>
            <person name="Creasy T."/>
            <person name="Biedendieck R."/>
            <person name="Braun C."/>
            <person name="Grayburn S."/>
            <person name="Jahn D."/>
            <person name="Ravel J."/>
            <person name="Vary P.S."/>
        </authorList>
    </citation>
    <scope>NUCLEOTIDE SEQUENCE</scope>
    <source>
        <strain>QM B1551</strain>
    </source>
</reference>
<keyword evidence="2" id="KW-1185">Reference proteome</keyword>
<dbReference type="Proteomes" id="UP000000935">
    <property type="component" value="Plasmid pBM300"/>
</dbReference>
<evidence type="ECO:0000313" key="1">
    <source>
        <dbReference type="EMBL" id="ADE72296.1"/>
    </source>
</evidence>
<sequence>MKLSGEKKDKFFTLIEKLQEDMQSLKKSWICLKITLHITAH</sequence>
<geneLocation type="plasmid" evidence="1 2">
    <name>pBM300</name>
</geneLocation>
<name>D5E3C1_PRIM1</name>
<organism evidence="1 2">
    <name type="scientific">Priestia megaterium (strain ATCC 12872 / QMB1551)</name>
    <name type="common">Bacillus megaterium</name>
    <dbReference type="NCBI Taxonomy" id="545693"/>
    <lineage>
        <taxon>Bacteria</taxon>
        <taxon>Bacillati</taxon>
        <taxon>Bacillota</taxon>
        <taxon>Bacilli</taxon>
        <taxon>Bacillales</taxon>
        <taxon>Bacillaceae</taxon>
        <taxon>Priestia</taxon>
    </lineage>
</organism>
<dbReference type="EMBL" id="CP001986">
    <property type="protein sequence ID" value="ADE72296.1"/>
    <property type="molecule type" value="Genomic_DNA"/>
</dbReference>
<dbReference type="KEGG" id="bmq:BMQ_pBM30034"/>
<dbReference type="HOGENOM" id="CLU_3265805_0_0_9"/>
<gene>
    <name evidence="1" type="ordered locus">BMQ_pBM30034</name>
</gene>
<evidence type="ECO:0000313" key="2">
    <source>
        <dbReference type="Proteomes" id="UP000000935"/>
    </source>
</evidence>
<reference evidence="1 2" key="3">
    <citation type="journal article" date="2011" name="J. Bacteriol.">
        <title>Genome sequences of the biotechnologically important Bacillus megaterium strains QM B1551 and DSM319.</title>
        <authorList>
            <person name="Eppinger M."/>
            <person name="Bunk B."/>
            <person name="Johns M.A."/>
            <person name="Edirisinghe J.N."/>
            <person name="Kutumbaka K.K."/>
            <person name="Koenig S.S."/>
            <person name="Huot Creasy H."/>
            <person name="Rosovitz M.J."/>
            <person name="Riley D.R."/>
            <person name="Daugherty S."/>
            <person name="Martin M."/>
            <person name="Elbourne L.D."/>
            <person name="Paulsen I."/>
            <person name="Biedendieck R."/>
            <person name="Braun C."/>
            <person name="Grayburn S."/>
            <person name="Dhingra S."/>
            <person name="Lukyanchuk V."/>
            <person name="Ball B."/>
            <person name="Ul-Qamar R."/>
            <person name="Seibel J."/>
            <person name="Bremer E."/>
            <person name="Jahn D."/>
            <person name="Ravel J."/>
            <person name="Vary P.S."/>
        </authorList>
    </citation>
    <scope>NUCLEOTIDE SEQUENCE [LARGE SCALE GENOMIC DNA]</scope>
    <source>
        <strain evidence="2">ATCC 12872 / QMB1551</strain>
        <plasmid evidence="1">pBM300</plasmid>
    </source>
</reference>
<accession>D5E3C1</accession>
<proteinExistence type="predicted"/>